<keyword evidence="6" id="KW-0547">Nucleotide-binding</keyword>
<dbReference type="CDD" id="cd03258">
    <property type="entry name" value="ABC_MetN_methionine_transporter"/>
    <property type="match status" value="1"/>
</dbReference>
<evidence type="ECO:0000313" key="13">
    <source>
        <dbReference type="Proteomes" id="UP000472580"/>
    </source>
</evidence>
<dbReference type="SMART" id="SM00382">
    <property type="entry name" value="AAA"/>
    <property type="match status" value="1"/>
</dbReference>
<dbReference type="InterPro" id="IPR003593">
    <property type="entry name" value="AAA+_ATPase"/>
</dbReference>
<dbReference type="GO" id="GO:0006865">
    <property type="term" value="P:amino acid transport"/>
    <property type="evidence" value="ECO:0007669"/>
    <property type="project" value="UniProtKB-KW"/>
</dbReference>
<dbReference type="InterPro" id="IPR045865">
    <property type="entry name" value="ACT-like_dom_sf"/>
</dbReference>
<dbReference type="EMBL" id="WSRP01000030">
    <property type="protein sequence ID" value="MVX57435.1"/>
    <property type="molecule type" value="Genomic_DNA"/>
</dbReference>
<reference evidence="12 13" key="1">
    <citation type="submission" date="2019-12" db="EMBL/GenBank/DDBJ databases">
        <title>Microbes associate with the intestines of laboratory mice.</title>
        <authorList>
            <person name="Navarre W."/>
            <person name="Wong E."/>
        </authorList>
    </citation>
    <scope>NUCLEOTIDE SEQUENCE [LARGE SCALE GENOMIC DNA]</scope>
    <source>
        <strain evidence="12 13">NM82_D38</strain>
    </source>
</reference>
<proteinExistence type="inferred from homology"/>
<gene>
    <name evidence="12" type="ORF">E5987_09530</name>
</gene>
<dbReference type="PROSITE" id="PS50893">
    <property type="entry name" value="ABC_TRANSPORTER_2"/>
    <property type="match status" value="1"/>
</dbReference>
<evidence type="ECO:0000259" key="11">
    <source>
        <dbReference type="PROSITE" id="PS50893"/>
    </source>
</evidence>
<dbReference type="Gene3D" id="3.30.70.260">
    <property type="match status" value="1"/>
</dbReference>
<sequence length="352" mass="38950">MIDLQHITQEYKTSDGKGTFYACKDVNVHIRPGDIFGIIGRSGAGKSTLVRCINLLNRPTQGKVIVDGKDLTQMSDAELRAERRQIGMIFQHFNLLSSRTVYDNVALPLELVNTPKDKTREKVMPLLELVGLTEHANKYPSQLSGGQKQRVGIARALSSDPKILLSDEATSALDPETTQATLQLLKKINKELGLTIVMITHEMDVVKQICNRVVVMNKGVVVEEGDVIDVFRDPKSEVTQAMLGSALAARSLPQPMIARVKKLLQTERPDGRKLHLMRLTFVGNSTTDPVLSKACSLFNLDFNILLGQIDEIQNESYGTLTLVIEGTPENFKQAVDYIASKGVRVEELTNVI</sequence>
<dbReference type="PANTHER" id="PTHR43166:SF30">
    <property type="entry name" value="METHIONINE IMPORT ATP-BINDING PROTEIN METN"/>
    <property type="match status" value="1"/>
</dbReference>
<dbReference type="InterPro" id="IPR018449">
    <property type="entry name" value="NIL_domain"/>
</dbReference>
<keyword evidence="8" id="KW-1278">Translocase</keyword>
<protein>
    <recommendedName>
        <fullName evidence="3">Cell division ATP-binding protein FtsE</fullName>
    </recommendedName>
</protein>
<dbReference type="InterPro" id="IPR050086">
    <property type="entry name" value="MetN_ABC_transporter-like"/>
</dbReference>
<evidence type="ECO:0000256" key="1">
    <source>
        <dbReference type="ARBA" id="ARBA00002579"/>
    </source>
</evidence>
<dbReference type="GO" id="GO:0005524">
    <property type="term" value="F:ATP binding"/>
    <property type="evidence" value="ECO:0007669"/>
    <property type="project" value="UniProtKB-KW"/>
</dbReference>
<comment type="function">
    <text evidence="1">Part of the ABC transporter FtsEX involved in cellular division. Important for assembly or stability of the septal ring.</text>
</comment>
<organism evidence="12 13">
    <name type="scientific">Parasutterella muris</name>
    <dbReference type="NCBI Taxonomy" id="2565572"/>
    <lineage>
        <taxon>Bacteria</taxon>
        <taxon>Pseudomonadati</taxon>
        <taxon>Pseudomonadota</taxon>
        <taxon>Betaproteobacteria</taxon>
        <taxon>Burkholderiales</taxon>
        <taxon>Sutterellaceae</taxon>
        <taxon>Parasutterella</taxon>
    </lineage>
</organism>
<dbReference type="AlphaFoldDB" id="A0A6L6YI52"/>
<evidence type="ECO:0000256" key="4">
    <source>
        <dbReference type="ARBA" id="ARBA00022448"/>
    </source>
</evidence>
<dbReference type="FunFam" id="3.40.50.300:FF:000056">
    <property type="entry name" value="Cell division ATP-binding protein FtsE"/>
    <property type="match status" value="1"/>
</dbReference>
<dbReference type="Pfam" id="PF09383">
    <property type="entry name" value="NIL"/>
    <property type="match status" value="1"/>
</dbReference>
<keyword evidence="10" id="KW-0472">Membrane</keyword>
<dbReference type="PANTHER" id="PTHR43166">
    <property type="entry name" value="AMINO ACID IMPORT ATP-BINDING PROTEIN"/>
    <property type="match status" value="1"/>
</dbReference>
<keyword evidence="9" id="KW-0029">Amino-acid transport</keyword>
<keyword evidence="5" id="KW-1003">Cell membrane</keyword>
<evidence type="ECO:0000256" key="10">
    <source>
        <dbReference type="ARBA" id="ARBA00023136"/>
    </source>
</evidence>
<dbReference type="RefSeq" id="WP_160335857.1">
    <property type="nucleotide sequence ID" value="NZ_WSRP01000030.1"/>
</dbReference>
<dbReference type="SMART" id="SM00930">
    <property type="entry name" value="NIL"/>
    <property type="match status" value="1"/>
</dbReference>
<keyword evidence="13" id="KW-1185">Reference proteome</keyword>
<comment type="similarity">
    <text evidence="2">Belongs to the ABC transporter superfamily.</text>
</comment>
<dbReference type="Gene3D" id="3.40.50.300">
    <property type="entry name" value="P-loop containing nucleotide triphosphate hydrolases"/>
    <property type="match status" value="1"/>
</dbReference>
<dbReference type="PROSITE" id="PS00211">
    <property type="entry name" value="ABC_TRANSPORTER_1"/>
    <property type="match status" value="1"/>
</dbReference>
<dbReference type="OrthoDB" id="9802264at2"/>
<name>A0A6L6YI52_9BURK</name>
<accession>A0A6L6YI52</accession>
<feature type="domain" description="ABC transporter" evidence="11">
    <location>
        <begin position="2"/>
        <end position="243"/>
    </location>
</feature>
<evidence type="ECO:0000256" key="6">
    <source>
        <dbReference type="ARBA" id="ARBA00022741"/>
    </source>
</evidence>
<keyword evidence="7 12" id="KW-0067">ATP-binding</keyword>
<keyword evidence="4" id="KW-0813">Transport</keyword>
<comment type="caution">
    <text evidence="12">The sequence shown here is derived from an EMBL/GenBank/DDBJ whole genome shotgun (WGS) entry which is preliminary data.</text>
</comment>
<dbReference type="InterPro" id="IPR027417">
    <property type="entry name" value="P-loop_NTPase"/>
</dbReference>
<dbReference type="SUPFAM" id="SSF55021">
    <property type="entry name" value="ACT-like"/>
    <property type="match status" value="1"/>
</dbReference>
<evidence type="ECO:0000256" key="5">
    <source>
        <dbReference type="ARBA" id="ARBA00022475"/>
    </source>
</evidence>
<evidence type="ECO:0000256" key="8">
    <source>
        <dbReference type="ARBA" id="ARBA00022967"/>
    </source>
</evidence>
<dbReference type="InterPro" id="IPR017871">
    <property type="entry name" value="ABC_transporter-like_CS"/>
</dbReference>
<evidence type="ECO:0000256" key="3">
    <source>
        <dbReference type="ARBA" id="ARBA00020019"/>
    </source>
</evidence>
<dbReference type="GO" id="GO:0016887">
    <property type="term" value="F:ATP hydrolysis activity"/>
    <property type="evidence" value="ECO:0007669"/>
    <property type="project" value="InterPro"/>
</dbReference>
<evidence type="ECO:0000313" key="12">
    <source>
        <dbReference type="EMBL" id="MVX57435.1"/>
    </source>
</evidence>
<evidence type="ECO:0000256" key="2">
    <source>
        <dbReference type="ARBA" id="ARBA00005417"/>
    </source>
</evidence>
<evidence type="ECO:0000256" key="7">
    <source>
        <dbReference type="ARBA" id="ARBA00022840"/>
    </source>
</evidence>
<dbReference type="SUPFAM" id="SSF52540">
    <property type="entry name" value="P-loop containing nucleoside triphosphate hydrolases"/>
    <property type="match status" value="1"/>
</dbReference>
<dbReference type="InterPro" id="IPR003439">
    <property type="entry name" value="ABC_transporter-like_ATP-bd"/>
</dbReference>
<dbReference type="GO" id="GO:0005886">
    <property type="term" value="C:plasma membrane"/>
    <property type="evidence" value="ECO:0007669"/>
    <property type="project" value="UniProtKB-ARBA"/>
</dbReference>
<evidence type="ECO:0000256" key="9">
    <source>
        <dbReference type="ARBA" id="ARBA00022970"/>
    </source>
</evidence>
<dbReference type="Proteomes" id="UP000472580">
    <property type="component" value="Unassembled WGS sequence"/>
</dbReference>
<dbReference type="Pfam" id="PF00005">
    <property type="entry name" value="ABC_tran"/>
    <property type="match status" value="1"/>
</dbReference>
<dbReference type="InterPro" id="IPR041701">
    <property type="entry name" value="MetN_ABC"/>
</dbReference>